<dbReference type="EMBL" id="AM406670">
    <property type="protein sequence ID" value="CAL95974.1"/>
    <property type="molecule type" value="Genomic_DNA"/>
</dbReference>
<sequence length="113" mass="12734">MAPGVRDKLPRFSGSQFSASFRPLPFPFEARLRVRYLILFLLILFAIWWIRRAAGGGARAPRKGPQDDSARQGEQMIECAHCGVHVPEREGVRDGGRFYCGEAHRRLGPARGR</sequence>
<dbReference type="KEGG" id="azo:azo3358"/>
<dbReference type="HOGENOM" id="CLU_168222_1_2_4"/>
<gene>
    <name evidence="2" type="ordered locus">azo3358</name>
</gene>
<dbReference type="KEGG" id="aoa:dqs_3497"/>
<keyword evidence="1" id="KW-0472">Membrane</keyword>
<evidence type="ECO:0000313" key="3">
    <source>
        <dbReference type="Proteomes" id="UP000002588"/>
    </source>
</evidence>
<protein>
    <submittedName>
        <fullName evidence="2">Hypothetical membrane protein</fullName>
    </submittedName>
</protein>
<name>A1KAW8_AZOSB</name>
<dbReference type="NCBIfam" id="NF041023">
    <property type="entry name" value="PP0621_fam"/>
    <property type="match status" value="1"/>
</dbReference>
<feature type="transmembrane region" description="Helical" evidence="1">
    <location>
        <begin position="32"/>
        <end position="50"/>
    </location>
</feature>
<organism evidence="2 3">
    <name type="scientific">Azoarcus sp. (strain BH72)</name>
    <dbReference type="NCBI Taxonomy" id="418699"/>
    <lineage>
        <taxon>Bacteria</taxon>
        <taxon>Pseudomonadati</taxon>
        <taxon>Pseudomonadota</taxon>
        <taxon>Betaproteobacteria</taxon>
        <taxon>Rhodocyclales</taxon>
        <taxon>Zoogloeaceae</taxon>
        <taxon>Azoarcus</taxon>
    </lineage>
</organism>
<proteinExistence type="predicted"/>
<dbReference type="eggNOG" id="ENOG5033BBV">
    <property type="taxonomic scope" value="Bacteria"/>
</dbReference>
<evidence type="ECO:0000256" key="1">
    <source>
        <dbReference type="SAM" id="Phobius"/>
    </source>
</evidence>
<evidence type="ECO:0000313" key="2">
    <source>
        <dbReference type="EMBL" id="CAL95974.1"/>
    </source>
</evidence>
<keyword evidence="1" id="KW-1133">Transmembrane helix</keyword>
<dbReference type="AlphaFoldDB" id="A1KAW8"/>
<dbReference type="Proteomes" id="UP000002588">
    <property type="component" value="Chromosome"/>
</dbReference>
<dbReference type="RefSeq" id="WP_011767081.1">
    <property type="nucleotide sequence ID" value="NC_008702.1"/>
</dbReference>
<keyword evidence="3" id="KW-1185">Reference proteome</keyword>
<dbReference type="InterPro" id="IPR049708">
    <property type="entry name" value="PP0621-like"/>
</dbReference>
<keyword evidence="1" id="KW-0812">Transmembrane</keyword>
<dbReference type="STRING" id="62928.azo3358"/>
<accession>A1KAW8</accession>
<reference evidence="2 3" key="1">
    <citation type="journal article" date="2006" name="Nat. Biotechnol.">
        <title>Complete genome of the mutualistic, N2-fixing grass endophyte Azoarcus sp. strain BH72.</title>
        <authorList>
            <person name="Krause A."/>
            <person name="Ramakumar A."/>
            <person name="Bartels D."/>
            <person name="Battistoni F."/>
            <person name="Bekel T."/>
            <person name="Boch J."/>
            <person name="Boehm M."/>
            <person name="Friedrich F."/>
            <person name="Hurek T."/>
            <person name="Krause L."/>
            <person name="Linke B."/>
            <person name="McHardy A.C."/>
            <person name="Sarkar A."/>
            <person name="Schneiker S."/>
            <person name="Syed A.A."/>
            <person name="Thauer R."/>
            <person name="Vorhoelter F.-J."/>
            <person name="Weidner S."/>
            <person name="Puehler A."/>
            <person name="Reinhold-Hurek B."/>
            <person name="Kaiser O."/>
            <person name="Goesmann A."/>
        </authorList>
    </citation>
    <scope>NUCLEOTIDE SEQUENCE [LARGE SCALE GENOMIC DNA]</scope>
    <source>
        <strain evidence="2 3">BH72</strain>
    </source>
</reference>